<accession>A0ABT3QDD1</accession>
<organism evidence="2 3">
    <name type="scientific">Acetobacter thailandicus</name>
    <dbReference type="NCBI Taxonomy" id="1502842"/>
    <lineage>
        <taxon>Bacteria</taxon>
        <taxon>Pseudomonadati</taxon>
        <taxon>Pseudomonadota</taxon>
        <taxon>Alphaproteobacteria</taxon>
        <taxon>Acetobacterales</taxon>
        <taxon>Acetobacteraceae</taxon>
        <taxon>Acetobacter</taxon>
    </lineage>
</organism>
<dbReference type="EMBL" id="JAPIUZ010000001">
    <property type="protein sequence ID" value="MCX2563280.1"/>
    <property type="molecule type" value="Genomic_DNA"/>
</dbReference>
<comment type="caution">
    <text evidence="2">The sequence shown here is derived from an EMBL/GenBank/DDBJ whole genome shotgun (WGS) entry which is preliminary data.</text>
</comment>
<evidence type="ECO:0000256" key="1">
    <source>
        <dbReference type="SAM" id="MobiDB-lite"/>
    </source>
</evidence>
<sequence>MGDELSNLLMMKDLLPRLSGKIGETRLRKHLQETPVFAGGPTHRRWGKKIVFSGDDIERLLKSLECPSKLSVAPAANTFTSVEPSAEKAYLRAQALLTKSKPKHTGQNARRSSGRQEFTAHELS</sequence>
<feature type="region of interest" description="Disordered" evidence="1">
    <location>
        <begin position="98"/>
        <end position="124"/>
    </location>
</feature>
<evidence type="ECO:0000313" key="3">
    <source>
        <dbReference type="Proteomes" id="UP001301152"/>
    </source>
</evidence>
<protein>
    <submittedName>
        <fullName evidence="2">Uncharacterized protein</fullName>
    </submittedName>
</protein>
<dbReference type="Proteomes" id="UP001301152">
    <property type="component" value="Unassembled WGS sequence"/>
</dbReference>
<name>A0ABT3QDD1_9PROT</name>
<reference evidence="2 3" key="1">
    <citation type="submission" date="2022-11" db="EMBL/GenBank/DDBJ databases">
        <title>Genome sequencing of Acetobacter type strain.</title>
        <authorList>
            <person name="Heo J."/>
            <person name="Lee D."/>
            <person name="Han B.-H."/>
            <person name="Hong S.-B."/>
            <person name="Kwon S.-W."/>
        </authorList>
    </citation>
    <scope>NUCLEOTIDE SEQUENCE [LARGE SCALE GENOMIC DNA]</scope>
    <source>
        <strain evidence="2 3">KACC 21253</strain>
    </source>
</reference>
<keyword evidence="3" id="KW-1185">Reference proteome</keyword>
<dbReference type="RefSeq" id="WP_242005209.1">
    <property type="nucleotide sequence ID" value="NZ_JAERKY010000002.1"/>
</dbReference>
<gene>
    <name evidence="2" type="ORF">OQ497_04795</name>
</gene>
<evidence type="ECO:0000313" key="2">
    <source>
        <dbReference type="EMBL" id="MCX2563280.1"/>
    </source>
</evidence>
<proteinExistence type="predicted"/>